<organism evidence="1 2">
    <name type="scientific">Iodidimonas gelatinilytica</name>
    <dbReference type="NCBI Taxonomy" id="1236966"/>
    <lineage>
        <taxon>Bacteria</taxon>
        <taxon>Pseudomonadati</taxon>
        <taxon>Pseudomonadota</taxon>
        <taxon>Alphaproteobacteria</taxon>
        <taxon>Iodidimonadales</taxon>
        <taxon>Iodidimonadaceae</taxon>
        <taxon>Iodidimonas</taxon>
    </lineage>
</organism>
<reference evidence="1 2" key="1">
    <citation type="submission" date="2019-09" db="EMBL/GenBank/DDBJ databases">
        <title>NBRP : Genome information of microbial organism related human and environment.</title>
        <authorList>
            <person name="Hattori M."/>
            <person name="Oshima K."/>
            <person name="Inaba H."/>
            <person name="Suda W."/>
            <person name="Sakamoto M."/>
            <person name="Iino T."/>
            <person name="Kitahara M."/>
            <person name="Oshida Y."/>
            <person name="Iida T."/>
            <person name="Kudo T."/>
            <person name="Itoh T."/>
            <person name="Ohkuma M."/>
        </authorList>
    </citation>
    <scope>NUCLEOTIDE SEQUENCE [LARGE SCALE GENOMIC DNA]</scope>
    <source>
        <strain evidence="1 2">Mie-1</strain>
    </source>
</reference>
<comment type="caution">
    <text evidence="1">The sequence shown here is derived from an EMBL/GenBank/DDBJ whole genome shotgun (WGS) entry which is preliminary data.</text>
</comment>
<protein>
    <submittedName>
        <fullName evidence="1">Uncharacterized protein</fullName>
    </submittedName>
</protein>
<keyword evidence="2" id="KW-1185">Reference proteome</keyword>
<evidence type="ECO:0000313" key="1">
    <source>
        <dbReference type="EMBL" id="GER00265.1"/>
    </source>
</evidence>
<gene>
    <name evidence="1" type="ORF">JCM17845_08880</name>
</gene>
<dbReference type="Proteomes" id="UP000325187">
    <property type="component" value="Unassembled WGS sequence"/>
</dbReference>
<evidence type="ECO:0000313" key="2">
    <source>
        <dbReference type="Proteomes" id="UP000325187"/>
    </source>
</evidence>
<dbReference type="AlphaFoldDB" id="A0A5A7MXW0"/>
<proteinExistence type="predicted"/>
<sequence>MGVFVESGSMRNMRIVGFCGLCLVLSACDSADAKFCKGWISAGLGAGTDIEWLETAITDRPLTPLEAQRTIFPNYDPNALFKRRPDNIPNILFALEAVPAQLHTVSISYHVVQDGAAQTQTQTQTCEFLRLAENLQHVSDADLYSFLQRQQNGMGNDSCCIQTNEEVR</sequence>
<dbReference type="EMBL" id="BKCM01000003">
    <property type="protein sequence ID" value="GER00265.1"/>
    <property type="molecule type" value="Genomic_DNA"/>
</dbReference>
<name>A0A5A7MXW0_9PROT</name>
<accession>A0A5A7MXW0</accession>